<reference evidence="2" key="3">
    <citation type="submission" date="2025-09" db="UniProtKB">
        <authorList>
            <consortium name="Ensembl"/>
        </authorList>
    </citation>
    <scope>IDENTIFICATION</scope>
</reference>
<dbReference type="Proteomes" id="UP000694547">
    <property type="component" value="Chromosome 23"/>
</dbReference>
<dbReference type="Ensembl" id="ENSPEMT00000013045.2">
    <property type="protein sequence ID" value="ENSPEMP00000008880.2"/>
    <property type="gene ID" value="ENSPEMG00000010358.2"/>
</dbReference>
<dbReference type="Pfam" id="PF02513">
    <property type="entry name" value="Spin-Ssty"/>
    <property type="match status" value="3"/>
</dbReference>
<protein>
    <recommendedName>
        <fullName evidence="4">Y-linked testis-specific protein 1-like</fullName>
    </recommendedName>
</protein>
<reference evidence="2 3" key="1">
    <citation type="submission" date="2018-10" db="EMBL/GenBank/DDBJ databases">
        <title>Improved assembly of the deer mouse Peromyscus maniculatus genome.</title>
        <authorList>
            <person name="Lassance J.-M."/>
            <person name="Hoekstra H.E."/>
        </authorList>
    </citation>
    <scope>NUCLEOTIDE SEQUENCE [LARGE SCALE GENOMIC DNA]</scope>
</reference>
<dbReference type="Gene3D" id="2.80.10.70">
    <property type="entry name" value="Spindlin/Ssty"/>
    <property type="match status" value="1"/>
</dbReference>
<dbReference type="InterPro" id="IPR042567">
    <property type="entry name" value="SPIN/Ssty_sf"/>
</dbReference>
<evidence type="ECO:0008006" key="4">
    <source>
        <dbReference type="Google" id="ProtNLM"/>
    </source>
</evidence>
<keyword evidence="3" id="KW-1185">Reference proteome</keyword>
<dbReference type="InterPro" id="IPR003671">
    <property type="entry name" value="SPIN/Ssty"/>
</dbReference>
<reference evidence="2" key="2">
    <citation type="submission" date="2025-08" db="UniProtKB">
        <authorList>
            <consortium name="Ensembl"/>
        </authorList>
    </citation>
    <scope>IDENTIFICATION</scope>
</reference>
<sequence>MTPPLQNQKRGKPSQALENIVGCRISHGWKEGNEPVTHWNAIVLDQLPTNPSLYLVKYDGIDCVYGLELHSDQRILQLKILPQKVSLPQVRGFHLIRTIVGRAVEHEFEGKNGSQDEWRGVVLAQVPITKAWFYITYERDPVLYMYPILDDYIDGNLHIIPDCPQAEVTSEVDSNLIGRCVRYSKGDGTKKIGRIIRQVLDEPPTHFIKFDDDTHIYIYDLGEKDPLK</sequence>
<dbReference type="GO" id="GO:0007276">
    <property type="term" value="P:gamete generation"/>
    <property type="evidence" value="ECO:0007669"/>
    <property type="project" value="InterPro"/>
</dbReference>
<evidence type="ECO:0000313" key="3">
    <source>
        <dbReference type="Proteomes" id="UP000694547"/>
    </source>
</evidence>
<dbReference type="PANTHER" id="PTHR10405">
    <property type="entry name" value="SPINDLIN"/>
    <property type="match status" value="1"/>
</dbReference>
<name>A0A8C8TC91_PERMB</name>
<proteinExistence type="inferred from homology"/>
<evidence type="ECO:0000313" key="2">
    <source>
        <dbReference type="Ensembl" id="ENSPEMP00000008880.2"/>
    </source>
</evidence>
<organism evidence="2 3">
    <name type="scientific">Peromyscus maniculatus bairdii</name>
    <name type="common">Prairie deer mouse</name>
    <dbReference type="NCBI Taxonomy" id="230844"/>
    <lineage>
        <taxon>Eukaryota</taxon>
        <taxon>Metazoa</taxon>
        <taxon>Chordata</taxon>
        <taxon>Craniata</taxon>
        <taxon>Vertebrata</taxon>
        <taxon>Euteleostomi</taxon>
        <taxon>Mammalia</taxon>
        <taxon>Eutheria</taxon>
        <taxon>Euarchontoglires</taxon>
        <taxon>Glires</taxon>
        <taxon>Rodentia</taxon>
        <taxon>Myomorpha</taxon>
        <taxon>Muroidea</taxon>
        <taxon>Cricetidae</taxon>
        <taxon>Neotominae</taxon>
        <taxon>Peromyscus</taxon>
    </lineage>
</organism>
<dbReference type="AlphaFoldDB" id="A0A8C8TC91"/>
<dbReference type="GeneTree" id="ENSGT00950000182925"/>
<dbReference type="FunFam" id="2.80.10.70:FF:000001">
    <property type="entry name" value="Spindlin 1"/>
    <property type="match status" value="1"/>
</dbReference>
<comment type="similarity">
    <text evidence="1">Belongs to the SPIN/STSY family.</text>
</comment>
<accession>A0A8C8TC91</accession>
<evidence type="ECO:0000256" key="1">
    <source>
        <dbReference type="ARBA" id="ARBA00009467"/>
    </source>
</evidence>